<dbReference type="InterPro" id="IPR007795">
    <property type="entry name" value="T7SS_EccB"/>
</dbReference>
<dbReference type="PANTHER" id="PTHR40765:SF2">
    <property type="entry name" value="ESX-2 SECRETION SYSTEM ATPASE ECCB2"/>
    <property type="match status" value="1"/>
</dbReference>
<dbReference type="AlphaFoldDB" id="A0A919KAM4"/>
<sequence length="456" mass="47118">MATRQDQVHSYQYAVQRVVSALVAHDPDPARSPLRRAGTTALVGMLVAALAVGGVAIYGLLTGNNAVNPRDPSVIFQEKGTGAQYVYLAADQRLHPVLNYTSALLLTDNAGAQVRSVSAKRLSGVPLGPVLGIPGAPDSLPARDQLRRNDWSVCTRTADSGPRTTVVVGASVPGGTSVTTAGRALLVSAPSGESFLVHGNRRFAIPREQESATRRALGWETREPWPVGTAWINAIPTGPELRAPSVPPSGQPSGIVDGLRTGQLVTDAQRTQTAVLLDDGIAAITDVQSRLLQAQEGASAPEPVANFLSLPPSKTRLGGDQTGLPGTVPALAPPMRSACVTVAGREPDRLNIQADPTVPAGTLIAGNDRTADEVYVPRATGVVATPVATPGVPATTGVVVIVTDNGVAYPLASKELLPRLGYNGVTPTVIPAQMLTLLAAGPSLDQTAARRSAQAG</sequence>
<protein>
    <submittedName>
        <fullName evidence="2">Type VII secretion protein EccB</fullName>
    </submittedName>
</protein>
<dbReference type="RefSeq" id="WP_203790410.1">
    <property type="nucleotide sequence ID" value="NZ_BOMV01000107.1"/>
</dbReference>
<organism evidence="2 3">
    <name type="scientific">Paractinoplanes rishiriensis</name>
    <dbReference type="NCBI Taxonomy" id="1050105"/>
    <lineage>
        <taxon>Bacteria</taxon>
        <taxon>Bacillati</taxon>
        <taxon>Actinomycetota</taxon>
        <taxon>Actinomycetes</taxon>
        <taxon>Micromonosporales</taxon>
        <taxon>Micromonosporaceae</taxon>
        <taxon>Paractinoplanes</taxon>
    </lineage>
</organism>
<dbReference type="Gene3D" id="3.30.2390.20">
    <property type="entry name" value="Type VII secretion system EccB, repeat 1 domain"/>
    <property type="match status" value="1"/>
</dbReference>
<dbReference type="EMBL" id="BOMV01000107">
    <property type="protein sequence ID" value="GIF01599.1"/>
    <property type="molecule type" value="Genomic_DNA"/>
</dbReference>
<evidence type="ECO:0000313" key="3">
    <source>
        <dbReference type="Proteomes" id="UP000636960"/>
    </source>
</evidence>
<evidence type="ECO:0000256" key="1">
    <source>
        <dbReference type="SAM" id="Phobius"/>
    </source>
</evidence>
<dbReference type="Proteomes" id="UP000636960">
    <property type="component" value="Unassembled WGS sequence"/>
</dbReference>
<feature type="transmembrane region" description="Helical" evidence="1">
    <location>
        <begin position="41"/>
        <end position="61"/>
    </location>
</feature>
<dbReference type="NCBIfam" id="TIGR03919">
    <property type="entry name" value="T7SS_EccB"/>
    <property type="match status" value="1"/>
</dbReference>
<proteinExistence type="predicted"/>
<keyword evidence="1" id="KW-1133">Transmembrane helix</keyword>
<dbReference type="GO" id="GO:0005576">
    <property type="term" value="C:extracellular region"/>
    <property type="evidence" value="ECO:0007669"/>
    <property type="project" value="TreeGrafter"/>
</dbReference>
<reference evidence="2" key="1">
    <citation type="submission" date="2021-01" db="EMBL/GenBank/DDBJ databases">
        <title>Whole genome shotgun sequence of Actinoplanes rishiriensis NBRC 108556.</title>
        <authorList>
            <person name="Komaki H."/>
            <person name="Tamura T."/>
        </authorList>
    </citation>
    <scope>NUCLEOTIDE SEQUENCE</scope>
    <source>
        <strain evidence="2">NBRC 108556</strain>
    </source>
</reference>
<keyword evidence="1" id="KW-0472">Membrane</keyword>
<dbReference type="PANTHER" id="PTHR40765">
    <property type="entry name" value="ESX-2 SECRETION SYSTEM ATPASE ECCB2"/>
    <property type="match status" value="1"/>
</dbReference>
<dbReference type="InterPro" id="IPR044857">
    <property type="entry name" value="T7SS_EccB_R1"/>
</dbReference>
<comment type="caution">
    <text evidence="2">The sequence shown here is derived from an EMBL/GenBank/DDBJ whole genome shotgun (WGS) entry which is preliminary data.</text>
</comment>
<accession>A0A919KAM4</accession>
<name>A0A919KAM4_9ACTN</name>
<evidence type="ECO:0000313" key="2">
    <source>
        <dbReference type="EMBL" id="GIF01599.1"/>
    </source>
</evidence>
<dbReference type="Pfam" id="PF05108">
    <property type="entry name" value="T7SS_ESX1_EccB"/>
    <property type="match status" value="1"/>
</dbReference>
<gene>
    <name evidence="2" type="ORF">Ari01nite_90630</name>
</gene>
<keyword evidence="3" id="KW-1185">Reference proteome</keyword>
<keyword evidence="1" id="KW-0812">Transmembrane</keyword>